<evidence type="ECO:0000313" key="2">
    <source>
        <dbReference type="EMBL" id="KAJ3587196.1"/>
    </source>
</evidence>
<dbReference type="EMBL" id="JANIIK010000116">
    <property type="protein sequence ID" value="KAJ3587196.1"/>
    <property type="molecule type" value="Genomic_DNA"/>
</dbReference>
<evidence type="ECO:0000256" key="1">
    <source>
        <dbReference type="SAM" id="MobiDB-lite"/>
    </source>
</evidence>
<accession>A0A9Q0DF50</accession>
<dbReference type="Proteomes" id="UP001148018">
    <property type="component" value="Unassembled WGS sequence"/>
</dbReference>
<protein>
    <submittedName>
        <fullName evidence="2">Uncharacterized protein</fullName>
    </submittedName>
</protein>
<proteinExistence type="predicted"/>
<name>A0A9Q0DF50_9TELE</name>
<feature type="region of interest" description="Disordered" evidence="1">
    <location>
        <begin position="52"/>
        <end position="95"/>
    </location>
</feature>
<comment type="caution">
    <text evidence="2">The sequence shown here is derived from an EMBL/GenBank/DDBJ whole genome shotgun (WGS) entry which is preliminary data.</text>
</comment>
<reference evidence="2" key="1">
    <citation type="submission" date="2022-07" db="EMBL/GenBank/DDBJ databases">
        <title>Chromosome-level genome of Muraenolepis orangiensis.</title>
        <authorList>
            <person name="Kim J."/>
        </authorList>
    </citation>
    <scope>NUCLEOTIDE SEQUENCE</scope>
    <source>
        <strain evidence="2">KU_S4_2022</strain>
        <tissue evidence="2">Muscle</tissue>
    </source>
</reference>
<dbReference type="AlphaFoldDB" id="A0A9Q0DF50"/>
<feature type="region of interest" description="Disordered" evidence="1">
    <location>
        <begin position="1"/>
        <end position="31"/>
    </location>
</feature>
<gene>
    <name evidence="2" type="ORF">NHX12_010794</name>
</gene>
<keyword evidence="3" id="KW-1185">Reference proteome</keyword>
<evidence type="ECO:0000313" key="3">
    <source>
        <dbReference type="Proteomes" id="UP001148018"/>
    </source>
</evidence>
<organism evidence="2 3">
    <name type="scientific">Muraenolepis orangiensis</name>
    <name type="common">Patagonian moray cod</name>
    <dbReference type="NCBI Taxonomy" id="630683"/>
    <lineage>
        <taxon>Eukaryota</taxon>
        <taxon>Metazoa</taxon>
        <taxon>Chordata</taxon>
        <taxon>Craniata</taxon>
        <taxon>Vertebrata</taxon>
        <taxon>Euteleostomi</taxon>
        <taxon>Actinopterygii</taxon>
        <taxon>Neopterygii</taxon>
        <taxon>Teleostei</taxon>
        <taxon>Neoteleostei</taxon>
        <taxon>Acanthomorphata</taxon>
        <taxon>Zeiogadaria</taxon>
        <taxon>Gadariae</taxon>
        <taxon>Gadiformes</taxon>
        <taxon>Muraenolepidoidei</taxon>
        <taxon>Muraenolepididae</taxon>
        <taxon>Muraenolepis</taxon>
    </lineage>
</organism>
<sequence length="95" mass="10308">MRCFRRTLVLKQRVGTHPGSGPDKPTEQSERLRPVLVCQVGSWFSPGCEGAEEPVVQGDPKDSAVSRVWSGPPPGHGSRVTLTGGNSPEHMKKNF</sequence>